<keyword evidence="2" id="KW-1185">Reference proteome</keyword>
<evidence type="ECO:0000313" key="2">
    <source>
        <dbReference type="Proteomes" id="UP000585474"/>
    </source>
</evidence>
<evidence type="ECO:0000313" key="1">
    <source>
        <dbReference type="EMBL" id="GFZ17329.1"/>
    </source>
</evidence>
<gene>
    <name evidence="1" type="ORF">Acr_26g0005990</name>
</gene>
<accession>A0A7J0H2P6</accession>
<dbReference type="AlphaFoldDB" id="A0A7J0H2P6"/>
<proteinExistence type="predicted"/>
<protein>
    <submittedName>
        <fullName evidence="1">Uncharacterized protein</fullName>
    </submittedName>
</protein>
<reference evidence="1 2" key="1">
    <citation type="submission" date="2019-07" db="EMBL/GenBank/DDBJ databases">
        <title>De Novo Assembly of kiwifruit Actinidia rufa.</title>
        <authorList>
            <person name="Sugita-Konishi S."/>
            <person name="Sato K."/>
            <person name="Mori E."/>
            <person name="Abe Y."/>
            <person name="Kisaki G."/>
            <person name="Hamano K."/>
            <person name="Suezawa K."/>
            <person name="Otani M."/>
            <person name="Fukuda T."/>
            <person name="Manabe T."/>
            <person name="Gomi K."/>
            <person name="Tabuchi M."/>
            <person name="Akimitsu K."/>
            <person name="Kataoka I."/>
        </authorList>
    </citation>
    <scope>NUCLEOTIDE SEQUENCE [LARGE SCALE GENOMIC DNA]</scope>
    <source>
        <strain evidence="2">cv. Fuchu</strain>
    </source>
</reference>
<comment type="caution">
    <text evidence="1">The sequence shown here is derived from an EMBL/GenBank/DDBJ whole genome shotgun (WGS) entry which is preliminary data.</text>
</comment>
<dbReference type="EMBL" id="BJWL01000026">
    <property type="protein sequence ID" value="GFZ17329.1"/>
    <property type="molecule type" value="Genomic_DNA"/>
</dbReference>
<name>A0A7J0H2P6_9ERIC</name>
<dbReference type="Proteomes" id="UP000585474">
    <property type="component" value="Unassembled WGS sequence"/>
</dbReference>
<sequence length="94" mass="10587">MSRRRWRVSVVDLQVSSEVAGLEACRRSSRPGEVRSWSNTPRRAFFLAMRHRAFGYGARLCAPYLMSPLLSSGKATVCLAAPRRAPFCAIDNHY</sequence>
<organism evidence="1 2">
    <name type="scientific">Actinidia rufa</name>
    <dbReference type="NCBI Taxonomy" id="165716"/>
    <lineage>
        <taxon>Eukaryota</taxon>
        <taxon>Viridiplantae</taxon>
        <taxon>Streptophyta</taxon>
        <taxon>Embryophyta</taxon>
        <taxon>Tracheophyta</taxon>
        <taxon>Spermatophyta</taxon>
        <taxon>Magnoliopsida</taxon>
        <taxon>eudicotyledons</taxon>
        <taxon>Gunneridae</taxon>
        <taxon>Pentapetalae</taxon>
        <taxon>asterids</taxon>
        <taxon>Ericales</taxon>
        <taxon>Actinidiaceae</taxon>
        <taxon>Actinidia</taxon>
    </lineage>
</organism>